<dbReference type="GO" id="GO:0004806">
    <property type="term" value="F:triacylglycerol lipase activity"/>
    <property type="evidence" value="ECO:0007669"/>
    <property type="project" value="InterPro"/>
</dbReference>
<dbReference type="PANTHER" id="PTHR34853">
    <property type="match status" value="1"/>
</dbReference>
<dbReference type="AlphaFoldDB" id="A0AAF0YUZ0"/>
<protein>
    <submittedName>
        <fullName evidence="1">Lipase family protein</fullName>
    </submittedName>
</protein>
<organism evidence="1 2">
    <name type="scientific">Corynebacterium pyruviciproducens</name>
    <dbReference type="NCBI Taxonomy" id="598660"/>
    <lineage>
        <taxon>Bacteria</taxon>
        <taxon>Bacillati</taxon>
        <taxon>Actinomycetota</taxon>
        <taxon>Actinomycetes</taxon>
        <taxon>Mycobacteriales</taxon>
        <taxon>Corynebacteriaceae</taxon>
        <taxon>Corynebacterium</taxon>
    </lineage>
</organism>
<dbReference type="EMBL" id="CP136958">
    <property type="protein sequence ID" value="WOT03341.1"/>
    <property type="molecule type" value="Genomic_DNA"/>
</dbReference>
<dbReference type="GO" id="GO:0016042">
    <property type="term" value="P:lipid catabolic process"/>
    <property type="evidence" value="ECO:0007669"/>
    <property type="project" value="InterPro"/>
</dbReference>
<dbReference type="KEGG" id="cpyr:CYJ47_06205"/>
<dbReference type="RefSeq" id="WP_101679011.1">
    <property type="nucleotide sequence ID" value="NZ_CP136958.1"/>
</dbReference>
<reference evidence="1" key="1">
    <citation type="submission" date="2017-12" db="EMBL/GenBank/DDBJ databases">
        <authorList>
            <person name="Thomas-White K."/>
            <person name="Wolfe A.J."/>
        </authorList>
    </citation>
    <scope>NUCLEOTIDE SEQUENCE</scope>
    <source>
        <strain evidence="1">UMB0763</strain>
    </source>
</reference>
<dbReference type="InterPro" id="IPR029058">
    <property type="entry name" value="AB_hydrolase_fold"/>
</dbReference>
<accession>A0AAF0YUZ0</accession>
<gene>
    <name evidence="1" type="ORF">CYJ47_06205</name>
</gene>
<evidence type="ECO:0000313" key="2">
    <source>
        <dbReference type="Proteomes" id="UP000234560"/>
    </source>
</evidence>
<name>A0AAF0YUZ0_9CORY</name>
<dbReference type="InterPro" id="IPR005152">
    <property type="entry name" value="Lipase_secreted"/>
</dbReference>
<dbReference type="PANTHER" id="PTHR34853:SF1">
    <property type="entry name" value="LIPASE 5"/>
    <property type="match status" value="1"/>
</dbReference>
<proteinExistence type="predicted"/>
<dbReference type="Gene3D" id="1.10.260.130">
    <property type="match status" value="1"/>
</dbReference>
<sequence length="443" mass="47261">MNQSTAAALRVLAGQSLDIGRLMTSRAWRRLRGEHQHRSEHFQLGLFDIRPTFVEPEAVAGFTPGDVIRHTAMHVVGLGSPRHNPWRVPAHVERMEFVTTDSHGRRQTATGGVIHPRLPWTGPGPRPTIAIAPATQGVAKHCDPSLSLALGFRLLPGRPFDFVAAYELPTFNYFVARGANVVFTDYPRNPDTGIQYYCDHVASGHSLVDAVRAATHLGIPPGSPLGLWGFSQGGGAVCSALERPSYAAGLPLRAAVAGVPPVDLSAVLDYIDGTMLVGVLSYAIAGLAAQGDAEFAELAAVFNETGLAEIGVNLSTCAGGMLAQSGYHSTSSWTLSGLSLTELLTRGAAPAVSATIERQKLGKTGAIPSVPLFLWGSAHDDVIPVGPVRELARRWQGAGAPLTYWESALPDVPGRTSINHNLPYFTTLTRNADWLMELVGRPK</sequence>
<dbReference type="Proteomes" id="UP000234560">
    <property type="component" value="Chromosome"/>
</dbReference>
<dbReference type="SUPFAM" id="SSF53474">
    <property type="entry name" value="alpha/beta-Hydrolases"/>
    <property type="match status" value="1"/>
</dbReference>
<dbReference type="Pfam" id="PF03583">
    <property type="entry name" value="LIP"/>
    <property type="match status" value="1"/>
</dbReference>
<dbReference type="Gene3D" id="3.40.50.1820">
    <property type="entry name" value="alpha/beta hydrolase"/>
    <property type="match status" value="1"/>
</dbReference>
<evidence type="ECO:0000313" key="1">
    <source>
        <dbReference type="EMBL" id="WOT03341.1"/>
    </source>
</evidence>
<reference evidence="1" key="2">
    <citation type="submission" date="2023-10" db="EMBL/GenBank/DDBJ databases">
        <authorList>
            <person name="Choi B."/>
        </authorList>
    </citation>
    <scope>NUCLEOTIDE SEQUENCE</scope>
    <source>
        <strain evidence="1">UMB0763</strain>
    </source>
</reference>